<keyword evidence="5 9" id="KW-1003">Cell membrane</keyword>
<dbReference type="GO" id="GO:0005886">
    <property type="term" value="C:plasma membrane"/>
    <property type="evidence" value="ECO:0007669"/>
    <property type="project" value="UniProtKB-SubCell"/>
</dbReference>
<proteinExistence type="inferred from homology"/>
<gene>
    <name evidence="9" type="primary">ecfT</name>
    <name evidence="10" type="ORF">SAMN05192532_10913</name>
</gene>
<evidence type="ECO:0000256" key="3">
    <source>
        <dbReference type="ARBA" id="ARBA00014042"/>
    </source>
</evidence>
<comment type="function">
    <text evidence="9">Transmembrane (T) component of an energy-coupling factor (ECF) ABC-transporter complex. Unlike classic ABC transporters this ECF transporter provides the energy necessary to transport a number of different substrates.</text>
</comment>
<feature type="transmembrane region" description="Helical" evidence="9">
    <location>
        <begin position="70"/>
        <end position="87"/>
    </location>
</feature>
<dbReference type="HAMAP" id="MF_01461">
    <property type="entry name" value="EcfT"/>
    <property type="match status" value="1"/>
</dbReference>
<comment type="similarity">
    <text evidence="2 9">Belongs to the energy-coupling factor EcfT family.</text>
</comment>
<keyword evidence="4 9" id="KW-0813">Transport</keyword>
<dbReference type="Pfam" id="PF02361">
    <property type="entry name" value="CbiQ"/>
    <property type="match status" value="1"/>
</dbReference>
<keyword evidence="6 9" id="KW-0812">Transmembrane</keyword>
<evidence type="ECO:0000313" key="11">
    <source>
        <dbReference type="Proteomes" id="UP000199516"/>
    </source>
</evidence>
<evidence type="ECO:0000256" key="7">
    <source>
        <dbReference type="ARBA" id="ARBA00022989"/>
    </source>
</evidence>
<dbReference type="Proteomes" id="UP000199516">
    <property type="component" value="Unassembled WGS sequence"/>
</dbReference>
<evidence type="ECO:0000256" key="2">
    <source>
        <dbReference type="ARBA" id="ARBA00005660"/>
    </source>
</evidence>
<keyword evidence="7 9" id="KW-1133">Transmembrane helix</keyword>
<dbReference type="EMBL" id="FONT01000009">
    <property type="protein sequence ID" value="SFF00325.1"/>
    <property type="molecule type" value="Genomic_DNA"/>
</dbReference>
<comment type="subcellular location">
    <subcellularLocation>
        <location evidence="1 9">Cell membrane</location>
        <topology evidence="1 9">Multi-pass membrane protein</topology>
    </subcellularLocation>
</comment>
<organism evidence="10 11">
    <name type="scientific">Alteribacillus iranensis</name>
    <dbReference type="NCBI Taxonomy" id="930128"/>
    <lineage>
        <taxon>Bacteria</taxon>
        <taxon>Bacillati</taxon>
        <taxon>Bacillota</taxon>
        <taxon>Bacilli</taxon>
        <taxon>Bacillales</taxon>
        <taxon>Bacillaceae</taxon>
        <taxon>Alteribacillus</taxon>
    </lineage>
</organism>
<evidence type="ECO:0000256" key="1">
    <source>
        <dbReference type="ARBA" id="ARBA00004651"/>
    </source>
</evidence>
<evidence type="ECO:0000256" key="4">
    <source>
        <dbReference type="ARBA" id="ARBA00022448"/>
    </source>
</evidence>
<dbReference type="OrthoDB" id="8075495at2"/>
<feature type="transmembrane region" description="Helical" evidence="9">
    <location>
        <begin position="22"/>
        <end position="39"/>
    </location>
</feature>
<sequence length="265" mass="29501">MFKHIIIGQYLPGNSFLHRMDARAKLIAVLLMIMVIFLADTWRGYGAVTVGTVGVWMISGVPLRYILKGMYPILILIVGTFLLHAFLTQEGEVIATVGAFSVYSGGIEQGLFIGLRLFFLVLVTSLLTLTTSPIDLTDGLEQMLQPLKRFGVPAHEVALMMSIAIRFIPTLFQEAEKIIKAQTARGAKFNSGSMKQRTQAMISLLVPLFIRAFKRAEDLALAMEARGYNGGEKRTKLRALTWRRKDTIACLIVAVSAVLLFFFQR</sequence>
<dbReference type="InterPro" id="IPR024919">
    <property type="entry name" value="EcfT"/>
</dbReference>
<dbReference type="RefSeq" id="WP_091663607.1">
    <property type="nucleotide sequence ID" value="NZ_FONT01000009.1"/>
</dbReference>
<evidence type="ECO:0000256" key="9">
    <source>
        <dbReference type="HAMAP-Rule" id="MF_01461"/>
    </source>
</evidence>
<dbReference type="PANTHER" id="PTHR34857">
    <property type="entry name" value="SLL0384 PROTEIN"/>
    <property type="match status" value="1"/>
</dbReference>
<feature type="transmembrane region" description="Helical" evidence="9">
    <location>
        <begin position="246"/>
        <end position="263"/>
    </location>
</feature>
<dbReference type="PANTHER" id="PTHR34857:SF2">
    <property type="entry name" value="SLL0384 PROTEIN"/>
    <property type="match status" value="1"/>
</dbReference>
<keyword evidence="8 9" id="KW-0472">Membrane</keyword>
<dbReference type="STRING" id="930128.SAMN05192532_10913"/>
<reference evidence="10 11" key="1">
    <citation type="submission" date="2016-10" db="EMBL/GenBank/DDBJ databases">
        <authorList>
            <person name="de Groot N.N."/>
        </authorList>
    </citation>
    <scope>NUCLEOTIDE SEQUENCE [LARGE SCALE GENOMIC DNA]</scope>
    <source>
        <strain evidence="10 11">DSM 23995</strain>
    </source>
</reference>
<dbReference type="GO" id="GO:0022857">
    <property type="term" value="F:transmembrane transporter activity"/>
    <property type="evidence" value="ECO:0007669"/>
    <property type="project" value="UniProtKB-UniRule"/>
</dbReference>
<comment type="subunit">
    <text evidence="9">Forms a stable energy-coupling factor (ECF) transporter complex composed of 2 membrane-embedded substrate-binding proteins (S component), 2 ATP-binding proteins (A component) and 2 transmembrane proteins (T component).</text>
</comment>
<dbReference type="InterPro" id="IPR003339">
    <property type="entry name" value="ABC/ECF_trnsptr_transmembrane"/>
</dbReference>
<dbReference type="CDD" id="cd16914">
    <property type="entry name" value="EcfT"/>
    <property type="match status" value="1"/>
</dbReference>
<protein>
    <recommendedName>
        <fullName evidence="3 9">Energy-coupling factor transporter transmembrane protein EcfT</fullName>
        <shortName evidence="9">ECF transporter T component EcfT</shortName>
    </recommendedName>
</protein>
<feature type="transmembrane region" description="Helical" evidence="9">
    <location>
        <begin position="117"/>
        <end position="134"/>
    </location>
</feature>
<accession>A0A1I2F584</accession>
<dbReference type="InterPro" id="IPR051611">
    <property type="entry name" value="ECF_transporter_component"/>
</dbReference>
<evidence type="ECO:0000256" key="8">
    <source>
        <dbReference type="ARBA" id="ARBA00023136"/>
    </source>
</evidence>
<evidence type="ECO:0000256" key="6">
    <source>
        <dbReference type="ARBA" id="ARBA00022692"/>
    </source>
</evidence>
<keyword evidence="11" id="KW-1185">Reference proteome</keyword>
<feature type="transmembrane region" description="Helical" evidence="9">
    <location>
        <begin position="154"/>
        <end position="172"/>
    </location>
</feature>
<dbReference type="AlphaFoldDB" id="A0A1I2F584"/>
<name>A0A1I2F584_9BACI</name>
<evidence type="ECO:0000256" key="5">
    <source>
        <dbReference type="ARBA" id="ARBA00022475"/>
    </source>
</evidence>
<evidence type="ECO:0000313" key="10">
    <source>
        <dbReference type="EMBL" id="SFF00325.1"/>
    </source>
</evidence>